<sequence length="929" mass="105723">MSNYQSSENIKSQELISKISDVQNSYAELQKLEREFKSTLEIYNTAKRTLTSDTTDFILDNDKIPRDSKRAKNIFVNKAVNNPLSKYVGIYKTNKESSEINHLDGTRNYMDCQVAAINNGSKYFTLSDVNESTGKARCSMTNSLNEITIGGIPIEKCSKDDKDGQIYSNDMGSYALYSADGNLTNFVGCYNDDEKNHAMTDVNSLKNDDEQDEDDDIEYDPLVLTGVEDWFKSQGGNASWQFDIDFFGNMFEFFDVNGRRLRRNDKEKYRKAKANFIDKTAIWVSLVPNFEYGPKNSEELQSEAMKNHNVPDDGKRPPSNEIRHYKNQPVLDESNYLQYGYGYYGAFKYNGTKPTRCKLIGLCDFNCDVVINAKTIAKNRNWQDGNIHEFSYTITLQPGSNFIAFVGFYTLSTLLFTIMDTNNKVIFNTHSCYVRDDGSANIDNPTCRPNQNGDMTVMQNSGIFGIIYSANLKVYPDVYRNTDSHYAGYYAADENFGFIKKQKTGAMMSISKYPKVFVAADYNRGPWGRSNFIDPKAKWVWYTPNAAANAPVNNIRSAMTLFNIFTYNGSQFRDVEIRGHCDNIGVIYLNGKKLGKKDMWWDEFNYKAKIQPGTNTIAVSVINEGGPAGLILTVKEANSNWIFIDTDENWRYTNQTPESLVPMKQDFSVATCAKMAKGKGYKYFSVQGGNAGSSLCYVTNDLNSTKKYGTAELTYKGNDGITYGRNNVDATYEVQTPGYLKDVGKLGWMDNDNSITEYPRSMYKVVDDMPQDIKFNRMAGREILYVDSIEWHEQLMNKISAKYPTMSDDTKCGLARRIQEDQSRLDALIAKLQEMSKIILNKIEYLEQLDVDTIQQVGINKNLLDDMLKKYSSYNKDFSQYITEDNYTYEGIVDDSKVVVAQKNYSYLLWSSVAIVTLIITLIVIKNRS</sequence>
<organism evidence="3">
    <name type="scientific">viral metagenome</name>
    <dbReference type="NCBI Taxonomy" id="1070528"/>
    <lineage>
        <taxon>unclassified sequences</taxon>
        <taxon>metagenomes</taxon>
        <taxon>organismal metagenomes</taxon>
    </lineage>
</organism>
<reference evidence="3" key="1">
    <citation type="journal article" date="2020" name="Nature">
        <title>Giant virus diversity and host interactions through global metagenomics.</title>
        <authorList>
            <person name="Schulz F."/>
            <person name="Roux S."/>
            <person name="Paez-Espino D."/>
            <person name="Jungbluth S."/>
            <person name="Walsh D.A."/>
            <person name="Denef V.J."/>
            <person name="McMahon K.D."/>
            <person name="Konstantinidis K.T."/>
            <person name="Eloe-Fadrosh E.A."/>
            <person name="Kyrpides N.C."/>
            <person name="Woyke T."/>
        </authorList>
    </citation>
    <scope>NUCLEOTIDE SEQUENCE</scope>
    <source>
        <strain evidence="3">GVMAG-M-3300023174-130</strain>
    </source>
</reference>
<feature type="region of interest" description="Disordered" evidence="1">
    <location>
        <begin position="301"/>
        <end position="321"/>
    </location>
</feature>
<accession>A0A6C0D9Q7</accession>
<keyword evidence="2" id="KW-0472">Membrane</keyword>
<proteinExistence type="predicted"/>
<name>A0A6C0D9Q7_9ZZZZ</name>
<evidence type="ECO:0000256" key="1">
    <source>
        <dbReference type="SAM" id="MobiDB-lite"/>
    </source>
</evidence>
<evidence type="ECO:0000256" key="2">
    <source>
        <dbReference type="SAM" id="Phobius"/>
    </source>
</evidence>
<dbReference type="AlphaFoldDB" id="A0A6C0D9Q7"/>
<keyword evidence="2" id="KW-0812">Transmembrane</keyword>
<keyword evidence="2" id="KW-1133">Transmembrane helix</keyword>
<dbReference type="EMBL" id="MN739549">
    <property type="protein sequence ID" value="QHT12689.1"/>
    <property type="molecule type" value="Genomic_DNA"/>
</dbReference>
<dbReference type="Gene3D" id="2.60.120.260">
    <property type="entry name" value="Galactose-binding domain-like"/>
    <property type="match status" value="1"/>
</dbReference>
<evidence type="ECO:0000313" key="3">
    <source>
        <dbReference type="EMBL" id="QHT12689.1"/>
    </source>
</evidence>
<feature type="transmembrane region" description="Helical" evidence="2">
    <location>
        <begin position="907"/>
        <end position="925"/>
    </location>
</feature>
<protein>
    <submittedName>
        <fullName evidence="3">Uncharacterized protein</fullName>
    </submittedName>
</protein>
<feature type="compositionally biased region" description="Basic and acidic residues" evidence="1">
    <location>
        <begin position="305"/>
        <end position="321"/>
    </location>
</feature>